<dbReference type="RefSeq" id="WP_183909636.1">
    <property type="nucleotide sequence ID" value="NZ_JACHXZ010000002.1"/>
</dbReference>
<protein>
    <submittedName>
        <fullName evidence="2">CHASE3 domain sensor protein</fullName>
    </submittedName>
</protein>
<dbReference type="AlphaFoldDB" id="A0A839UQP4"/>
<proteinExistence type="predicted"/>
<dbReference type="EMBL" id="JACHXZ010000002">
    <property type="protein sequence ID" value="MBB3168166.1"/>
    <property type="molecule type" value="Genomic_DNA"/>
</dbReference>
<keyword evidence="1" id="KW-0175">Coiled coil</keyword>
<keyword evidence="3" id="KW-1185">Reference proteome</keyword>
<feature type="coiled-coil region" evidence="1">
    <location>
        <begin position="34"/>
        <end position="61"/>
    </location>
</feature>
<accession>A0A839UQP4</accession>
<evidence type="ECO:0000256" key="1">
    <source>
        <dbReference type="SAM" id="Coils"/>
    </source>
</evidence>
<gene>
    <name evidence="2" type="ORF">FHS30_001350</name>
</gene>
<dbReference type="Proteomes" id="UP000559987">
    <property type="component" value="Unassembled WGS sequence"/>
</dbReference>
<organism evidence="2 3">
    <name type="scientific">Simiduia aestuariiviva</name>
    <dbReference type="NCBI Taxonomy" id="1510459"/>
    <lineage>
        <taxon>Bacteria</taxon>
        <taxon>Pseudomonadati</taxon>
        <taxon>Pseudomonadota</taxon>
        <taxon>Gammaproteobacteria</taxon>
        <taxon>Cellvibrionales</taxon>
        <taxon>Cellvibrionaceae</taxon>
        <taxon>Simiduia</taxon>
    </lineage>
</organism>
<comment type="caution">
    <text evidence="2">The sequence shown here is derived from an EMBL/GenBank/DDBJ whole genome shotgun (WGS) entry which is preliminary data.</text>
</comment>
<name>A0A839UQP4_9GAMM</name>
<sequence length="118" mass="13578">MMRSAGALFVFLFVLLVWQYLQSIEREKNLAITIAELKVQVFDLEQKLAALEAHVADLESQTLETQVRRANSELLEGWQRLLRHFQEGVDSSKKALEEKGLLPSAPQKQQEQVELERT</sequence>
<evidence type="ECO:0000313" key="2">
    <source>
        <dbReference type="EMBL" id="MBB3168166.1"/>
    </source>
</evidence>
<reference evidence="2 3" key="1">
    <citation type="submission" date="2020-08" db="EMBL/GenBank/DDBJ databases">
        <title>Genomic Encyclopedia of Type Strains, Phase III (KMG-III): the genomes of soil and plant-associated and newly described type strains.</title>
        <authorList>
            <person name="Whitman W."/>
        </authorList>
    </citation>
    <scope>NUCLEOTIDE SEQUENCE [LARGE SCALE GENOMIC DNA]</scope>
    <source>
        <strain evidence="2 3">CECT 8571</strain>
    </source>
</reference>
<evidence type="ECO:0000313" key="3">
    <source>
        <dbReference type="Proteomes" id="UP000559987"/>
    </source>
</evidence>